<gene>
    <name evidence="2" type="ORF">HMPREF1860_01046</name>
</gene>
<reference evidence="2 3" key="1">
    <citation type="submission" date="2016-01" db="EMBL/GenBank/DDBJ databases">
        <authorList>
            <person name="Oliw E.H."/>
        </authorList>
    </citation>
    <scope>NUCLEOTIDE SEQUENCE [LARGE SCALE GENOMIC DNA]</scope>
    <source>
        <strain evidence="2 3">DNF00307</strain>
    </source>
</reference>
<feature type="transmembrane region" description="Helical" evidence="1">
    <location>
        <begin position="12"/>
        <end position="33"/>
    </location>
</feature>
<protein>
    <submittedName>
        <fullName evidence="2">Uncharacterized protein</fullName>
    </submittedName>
</protein>
<dbReference type="PATRIC" id="fig|419005.5.peg.1053"/>
<evidence type="ECO:0000256" key="1">
    <source>
        <dbReference type="SAM" id="Phobius"/>
    </source>
</evidence>
<keyword evidence="1" id="KW-0812">Transmembrane</keyword>
<comment type="caution">
    <text evidence="2">The sequence shown here is derived from an EMBL/GenBank/DDBJ whole genome shotgun (WGS) entry which is preliminary data.</text>
</comment>
<keyword evidence="1" id="KW-1133">Transmembrane helix</keyword>
<dbReference type="AlphaFoldDB" id="A0A134BDH6"/>
<dbReference type="Proteomes" id="UP000070531">
    <property type="component" value="Unassembled WGS sequence"/>
</dbReference>
<sequence length="61" mass="7585">MIYIFIITLKYYYIYILLLLFIFIFMFRCNYAYKLSKRWIKRQADIFFISFAKKVSTADSQ</sequence>
<dbReference type="EMBL" id="LSDL01000050">
    <property type="protein sequence ID" value="KXB78004.1"/>
    <property type="molecule type" value="Genomic_DNA"/>
</dbReference>
<name>A0A134BDH6_9BACT</name>
<keyword evidence="1" id="KW-0472">Membrane</keyword>
<evidence type="ECO:0000313" key="3">
    <source>
        <dbReference type="Proteomes" id="UP000070531"/>
    </source>
</evidence>
<accession>A0A134BDH6</accession>
<proteinExistence type="predicted"/>
<organism evidence="2">
    <name type="scientific">Prevotella amnii</name>
    <dbReference type="NCBI Taxonomy" id="419005"/>
    <lineage>
        <taxon>Bacteria</taxon>
        <taxon>Pseudomonadati</taxon>
        <taxon>Bacteroidota</taxon>
        <taxon>Bacteroidia</taxon>
        <taxon>Bacteroidales</taxon>
        <taxon>Prevotellaceae</taxon>
        <taxon>Prevotella</taxon>
    </lineage>
</organism>
<dbReference type="STRING" id="419005.HMPREF1860_01046"/>
<evidence type="ECO:0000313" key="2">
    <source>
        <dbReference type="EMBL" id="KXB78004.1"/>
    </source>
</evidence>